<dbReference type="Gene3D" id="3.60.10.10">
    <property type="entry name" value="Endonuclease/exonuclease/phosphatase"/>
    <property type="match status" value="1"/>
</dbReference>
<dbReference type="InterPro" id="IPR005135">
    <property type="entry name" value="Endo/exonuclease/phosphatase"/>
</dbReference>
<dbReference type="GO" id="GO:0003824">
    <property type="term" value="F:catalytic activity"/>
    <property type="evidence" value="ECO:0007669"/>
    <property type="project" value="InterPro"/>
</dbReference>
<dbReference type="InterPro" id="IPR036691">
    <property type="entry name" value="Endo/exonu/phosph_ase_sf"/>
</dbReference>
<gene>
    <name evidence="3" type="ORF">B5P46_25200</name>
</gene>
<evidence type="ECO:0000259" key="2">
    <source>
        <dbReference type="Pfam" id="PF03372"/>
    </source>
</evidence>
<evidence type="ECO:0000256" key="1">
    <source>
        <dbReference type="SAM" id="SignalP"/>
    </source>
</evidence>
<dbReference type="EMBL" id="MZMU01000018">
    <property type="protein sequence ID" value="RXT19608.1"/>
    <property type="molecule type" value="Genomic_DNA"/>
</dbReference>
<comment type="caution">
    <text evidence="3">The sequence shown here is derived from an EMBL/GenBank/DDBJ whole genome shotgun (WGS) entry which is preliminary data.</text>
</comment>
<keyword evidence="1" id="KW-0732">Signal</keyword>
<dbReference type="Pfam" id="PF03372">
    <property type="entry name" value="Exo_endo_phos"/>
    <property type="match status" value="1"/>
</dbReference>
<reference evidence="3 4" key="1">
    <citation type="submission" date="2017-03" db="EMBL/GenBank/DDBJ databases">
        <authorList>
            <person name="Safronova V.I."/>
            <person name="Sazanova A.L."/>
            <person name="Chirak E.R."/>
        </authorList>
    </citation>
    <scope>NUCLEOTIDE SEQUENCE [LARGE SCALE GENOMIC DNA]</scope>
    <source>
        <strain evidence="3 4">Tri-43</strain>
    </source>
</reference>
<feature type="domain" description="Endonuclease/exonuclease/phosphatase" evidence="2">
    <location>
        <begin position="25"/>
        <end position="245"/>
    </location>
</feature>
<proteinExistence type="predicted"/>
<evidence type="ECO:0000313" key="4">
    <source>
        <dbReference type="Proteomes" id="UP000290767"/>
    </source>
</evidence>
<feature type="signal peptide" evidence="1">
    <location>
        <begin position="1"/>
        <end position="19"/>
    </location>
</feature>
<feature type="chain" id="PRO_5020904738" description="Endonuclease/exonuclease/phosphatase domain-containing protein" evidence="1">
    <location>
        <begin position="20"/>
        <end position="326"/>
    </location>
</feature>
<dbReference type="AlphaFoldDB" id="A0A4Q1TNU3"/>
<organism evidence="3 4">
    <name type="scientific">Rhizobium leguminosarum</name>
    <dbReference type="NCBI Taxonomy" id="384"/>
    <lineage>
        <taxon>Bacteria</taxon>
        <taxon>Pseudomonadati</taxon>
        <taxon>Pseudomonadota</taxon>
        <taxon>Alphaproteobacteria</taxon>
        <taxon>Hyphomicrobiales</taxon>
        <taxon>Rhizobiaceae</taxon>
        <taxon>Rhizobium/Agrobacterium group</taxon>
        <taxon>Rhizobium</taxon>
    </lineage>
</organism>
<sequence length="326" mass="35143">MRFPAYLAFCCALASSAMADDLRIVTFNTESDADTQPVKVAETIAAMGGFDLLAVQEVESADALKAYTEAAAKQGGRWRFVISESGVNVDRQADLLGIIYRTDRLRQLETNEFHLIRSKSDGTKYGKADWSLRGALSLRLLDLQTGGEFRVTTVHLKCCNEPGTRAHQAALLAEELAKSAVPTIVLGDTNIPIEPGDDAPDNANIKAFTSLGPGSSRIWLRPASPVKTQCSPDFNSMLDQIYVPIGTVATAEILFPEESYCSKDAVGYSDHRPVVGQLKSLAGPEGQLMGLSPSTAVKLTNAELEKREAELQSAHRVGDIVSEGVQ</sequence>
<evidence type="ECO:0000313" key="3">
    <source>
        <dbReference type="EMBL" id="RXT19608.1"/>
    </source>
</evidence>
<dbReference type="SUPFAM" id="SSF56219">
    <property type="entry name" value="DNase I-like"/>
    <property type="match status" value="1"/>
</dbReference>
<dbReference type="Proteomes" id="UP000290767">
    <property type="component" value="Unassembled WGS sequence"/>
</dbReference>
<protein>
    <recommendedName>
        <fullName evidence="2">Endonuclease/exonuclease/phosphatase domain-containing protein</fullName>
    </recommendedName>
</protein>
<name>A0A4Q1TNU3_RHILE</name>
<accession>A0A4Q1TNU3</accession>